<keyword evidence="2" id="KW-1133">Transmembrane helix</keyword>
<dbReference type="Pfam" id="PF20382">
    <property type="entry name" value="DUF6677"/>
    <property type="match status" value="1"/>
</dbReference>
<dbReference type="InterPro" id="IPR046499">
    <property type="entry name" value="DUF6677"/>
</dbReference>
<proteinExistence type="predicted"/>
<evidence type="ECO:0000259" key="3">
    <source>
        <dbReference type="Pfam" id="PF20382"/>
    </source>
</evidence>
<gene>
    <name evidence="4" type="ORF">PX52LOC_03563</name>
</gene>
<organism evidence="4 5">
    <name type="scientific">Limnoglobus roseus</name>
    <dbReference type="NCBI Taxonomy" id="2598579"/>
    <lineage>
        <taxon>Bacteria</taxon>
        <taxon>Pseudomonadati</taxon>
        <taxon>Planctomycetota</taxon>
        <taxon>Planctomycetia</taxon>
        <taxon>Gemmatales</taxon>
        <taxon>Gemmataceae</taxon>
        <taxon>Limnoglobus</taxon>
    </lineage>
</organism>
<reference evidence="5" key="1">
    <citation type="submission" date="2019-08" db="EMBL/GenBank/DDBJ databases">
        <title>Limnoglobus roseus gen. nov., sp. nov., a novel freshwater planctomycete with a giant genome from the family Gemmataceae.</title>
        <authorList>
            <person name="Kulichevskaya I.S."/>
            <person name="Naumoff D.G."/>
            <person name="Miroshnikov K."/>
            <person name="Ivanova A."/>
            <person name="Philippov D.A."/>
            <person name="Hakobyan A."/>
            <person name="Rijpstra I.C."/>
            <person name="Sinninghe Damste J.S."/>
            <person name="Liesack W."/>
            <person name="Dedysh S.N."/>
        </authorList>
    </citation>
    <scope>NUCLEOTIDE SEQUENCE [LARGE SCALE GENOMIC DNA]</scope>
    <source>
        <strain evidence="5">PX52</strain>
    </source>
</reference>
<protein>
    <recommendedName>
        <fullName evidence="3">DUF6677 domain-containing protein</fullName>
    </recommendedName>
</protein>
<sequence>MPAPEETEPRKLDWLAALLSYLLPGLGQVLQGRIAKGVLFFVSLYTLFFYGMALGAMKNVWLPPKAVTAPLPEVDIGYRNTSIFKAEGALKSLAYRPQFLGQFWIGAAAWPAVLQYLADTPPDNPQQGLPIVGRYMATPPDEELQRLQRDGNKRWDLGWVYTLIAGVLNLLVIYDALAGPAVKDDEEVEKAQADANAKKPEVVS</sequence>
<keyword evidence="5" id="KW-1185">Reference proteome</keyword>
<dbReference type="Proteomes" id="UP000324974">
    <property type="component" value="Chromosome"/>
</dbReference>
<dbReference type="RefSeq" id="WP_149111311.1">
    <property type="nucleotide sequence ID" value="NZ_CP042425.1"/>
</dbReference>
<keyword evidence="2" id="KW-0472">Membrane</keyword>
<feature type="transmembrane region" description="Helical" evidence="2">
    <location>
        <begin position="155"/>
        <end position="174"/>
    </location>
</feature>
<name>A0A5C1AEI4_9BACT</name>
<dbReference type="KEGG" id="lrs:PX52LOC_03563"/>
<evidence type="ECO:0000256" key="1">
    <source>
        <dbReference type="SAM" id="MobiDB-lite"/>
    </source>
</evidence>
<dbReference type="EMBL" id="CP042425">
    <property type="protein sequence ID" value="QEL16603.1"/>
    <property type="molecule type" value="Genomic_DNA"/>
</dbReference>
<evidence type="ECO:0000313" key="4">
    <source>
        <dbReference type="EMBL" id="QEL16603.1"/>
    </source>
</evidence>
<accession>A0A5C1AEI4</accession>
<feature type="region of interest" description="Disordered" evidence="1">
    <location>
        <begin position="185"/>
        <end position="204"/>
    </location>
</feature>
<feature type="domain" description="DUF6677" evidence="3">
    <location>
        <begin position="15"/>
        <end position="182"/>
    </location>
</feature>
<feature type="compositionally biased region" description="Basic and acidic residues" evidence="1">
    <location>
        <begin position="189"/>
        <end position="204"/>
    </location>
</feature>
<dbReference type="OrthoDB" id="281398at2"/>
<evidence type="ECO:0000313" key="5">
    <source>
        <dbReference type="Proteomes" id="UP000324974"/>
    </source>
</evidence>
<feature type="transmembrane region" description="Helical" evidence="2">
    <location>
        <begin position="37"/>
        <end position="56"/>
    </location>
</feature>
<keyword evidence="2" id="KW-0812">Transmembrane</keyword>
<evidence type="ECO:0000256" key="2">
    <source>
        <dbReference type="SAM" id="Phobius"/>
    </source>
</evidence>
<dbReference type="AlphaFoldDB" id="A0A5C1AEI4"/>